<evidence type="ECO:0000313" key="2">
    <source>
        <dbReference type="Proteomes" id="UP000284702"/>
    </source>
</evidence>
<gene>
    <name evidence="1" type="ORF">B5M09_011135</name>
</gene>
<dbReference type="AlphaFoldDB" id="A0A3R7YAW2"/>
<dbReference type="Proteomes" id="UP000284702">
    <property type="component" value="Unassembled WGS sequence"/>
</dbReference>
<protein>
    <recommendedName>
        <fullName evidence="3">Tc1-like transposase DDE domain-containing protein</fullName>
    </recommendedName>
</protein>
<proteinExistence type="predicted"/>
<name>A0A3R7YAW2_APHAT</name>
<evidence type="ECO:0000313" key="1">
    <source>
        <dbReference type="EMBL" id="RQM16161.1"/>
    </source>
</evidence>
<dbReference type="PANTHER" id="PTHR33939">
    <property type="entry name" value="PROTEIN CBG22215"/>
    <property type="match status" value="1"/>
</dbReference>
<dbReference type="EMBL" id="MZMZ02005379">
    <property type="protein sequence ID" value="RQM16161.1"/>
    <property type="molecule type" value="Genomic_DNA"/>
</dbReference>
<evidence type="ECO:0008006" key="3">
    <source>
        <dbReference type="Google" id="ProtNLM"/>
    </source>
</evidence>
<organism evidence="1 2">
    <name type="scientific">Aphanomyces astaci</name>
    <name type="common">Crayfish plague agent</name>
    <dbReference type="NCBI Taxonomy" id="112090"/>
    <lineage>
        <taxon>Eukaryota</taxon>
        <taxon>Sar</taxon>
        <taxon>Stramenopiles</taxon>
        <taxon>Oomycota</taxon>
        <taxon>Saprolegniomycetes</taxon>
        <taxon>Saprolegniales</taxon>
        <taxon>Verrucalvaceae</taxon>
        <taxon>Aphanomyces</taxon>
    </lineage>
</organism>
<comment type="caution">
    <text evidence="1">The sequence shown here is derived from an EMBL/GenBank/DDBJ whole genome shotgun (WGS) entry which is preliminary data.</text>
</comment>
<sequence length="100" mass="11004">MDELDLLGKTGALIVMDNASYHKVVPSDTPKGTWKKQDPLAACERFGVAESANEYRSVMVEGTSPIEYVWAYLKGNVGRQYTTDTTMEDVRARLALSSAS</sequence>
<accession>A0A3R7YAW2</accession>
<keyword evidence="2" id="KW-1185">Reference proteome</keyword>
<dbReference type="PANTHER" id="PTHR33939:SF1">
    <property type="entry name" value="DUF4371 DOMAIN-CONTAINING PROTEIN"/>
    <property type="match status" value="1"/>
</dbReference>
<reference evidence="1" key="1">
    <citation type="submission" date="2018-07" db="EMBL/GenBank/DDBJ databases">
        <title>Annotation of Aphanomyces astaci genome assembly.</title>
        <authorList>
            <person name="Studholme D.J."/>
        </authorList>
    </citation>
    <scope>NUCLEOTIDE SEQUENCE [LARGE SCALE GENOMIC DNA]</scope>
    <source>
        <strain evidence="1">Pc</strain>
    </source>
</reference>
<dbReference type="VEuPathDB" id="FungiDB:H257_15122"/>